<dbReference type="PATRIC" id="fig|225937.3.peg.3136"/>
<accession>E4PPK2</accession>
<organism evidence="1 2">
    <name type="scientific">Marinobacter adhaerens (strain DSM 23420 / HP15)</name>
    <dbReference type="NCBI Taxonomy" id="225937"/>
    <lineage>
        <taxon>Bacteria</taxon>
        <taxon>Pseudomonadati</taxon>
        <taxon>Pseudomonadota</taxon>
        <taxon>Gammaproteobacteria</taxon>
        <taxon>Pseudomonadales</taxon>
        <taxon>Marinobacteraceae</taxon>
        <taxon>Marinobacter</taxon>
    </lineage>
</organism>
<name>E4PPK2_MARAH</name>
<evidence type="ECO:0000313" key="2">
    <source>
        <dbReference type="Proteomes" id="UP000007077"/>
    </source>
</evidence>
<dbReference type="AlphaFoldDB" id="E4PPK2"/>
<protein>
    <submittedName>
        <fullName evidence="1">Uncharacterized protein</fullName>
    </submittedName>
</protein>
<gene>
    <name evidence="1" type="ordered locus">HP15_3109</name>
</gene>
<evidence type="ECO:0000313" key="1">
    <source>
        <dbReference type="EMBL" id="ADP98873.1"/>
    </source>
</evidence>
<dbReference type="STRING" id="225937.HP15_3109"/>
<dbReference type="RefSeq" id="WP_014578326.1">
    <property type="nucleotide sequence ID" value="NC_017506.1"/>
</dbReference>
<reference evidence="1 2" key="1">
    <citation type="journal article" date="2010" name="Stand. Genomic Sci.">
        <title>Complete genome sequence of Marinobacter adhaerens type strain (HP15), a diatom-interacting marine microorganism.</title>
        <authorList>
            <person name="Gardes A."/>
            <person name="Kaeppel E."/>
            <person name="Shehzad A."/>
            <person name="Seebah S."/>
            <person name="Teeling H."/>
            <person name="Yarza P."/>
            <person name="Glockner F.O."/>
            <person name="Grossart H.P."/>
            <person name="Ullrich M.S."/>
        </authorList>
    </citation>
    <scope>NUCLEOTIDE SEQUENCE [LARGE SCALE GENOMIC DNA]</scope>
    <source>
        <strain evidence="2">DSM 23420 / HP15</strain>
    </source>
</reference>
<reference evidence="2" key="2">
    <citation type="submission" date="2010-02" db="EMBL/GenBank/DDBJ databases">
        <title>Complete genome sequence of Marinobacter adhaerens type strain (HP15).</title>
        <authorList>
            <person name="Gaerdes A.A.M."/>
            <person name="Kaeppel E."/>
            <person name="Shezad A."/>
            <person name="Seebah S."/>
            <person name="Teeling H."/>
            <person name="Yarza P."/>
            <person name="Gloeckner F.O."/>
            <person name="Ullrich M.S."/>
        </authorList>
    </citation>
    <scope>NUCLEOTIDE SEQUENCE [LARGE SCALE GENOMIC DNA]</scope>
    <source>
        <strain evidence="2">DSM 23420 / HP15</strain>
    </source>
</reference>
<proteinExistence type="predicted"/>
<dbReference type="KEGG" id="mad:HP15_3109"/>
<dbReference type="EMBL" id="CP001978">
    <property type="protein sequence ID" value="ADP98873.1"/>
    <property type="molecule type" value="Genomic_DNA"/>
</dbReference>
<dbReference type="HOGENOM" id="CLU_1056913_0_0_6"/>
<sequence length="263" mass="29579">MIDAMQWLWSWITHFIEQNGVVFSALVAAVAYGYKTRLEIKKSVRHALFLVMQVRVSLFALIQDVEKTVGSTVSSTVSALSEEIGDVDEKTVRVNKEKASQFGSALEERFFALDGASFSEAVSAATTDLSKDDPFMANRIAFIAKLPAALEAQKDYLVEVKDLLESEVDQTLPEQVRKNTRLVCNALLEKQQIQSSRELLAAVDEVLLELARKSSAFHRWKMRRRIKQWDSGTEMESPETDPEELKKMLHKAAGEIAVLNQQS</sequence>
<dbReference type="Proteomes" id="UP000007077">
    <property type="component" value="Chromosome"/>
</dbReference>